<feature type="transmembrane region" description="Helical" evidence="1">
    <location>
        <begin position="161"/>
        <end position="178"/>
    </location>
</feature>
<accession>A0A2T3MTR1</accession>
<dbReference type="AlphaFoldDB" id="A0A2T3MTR1"/>
<keyword evidence="1" id="KW-1133">Transmembrane helix</keyword>
<organism evidence="2 3">
    <name type="scientific">Photobacterium lipolyticum</name>
    <dbReference type="NCBI Taxonomy" id="266810"/>
    <lineage>
        <taxon>Bacteria</taxon>
        <taxon>Pseudomonadati</taxon>
        <taxon>Pseudomonadota</taxon>
        <taxon>Gammaproteobacteria</taxon>
        <taxon>Vibrionales</taxon>
        <taxon>Vibrionaceae</taxon>
        <taxon>Photobacterium</taxon>
    </lineage>
</organism>
<sequence length="378" mass="43166">MTFGLKAAGCDKWLVWSGWVILAAALLVIPPLAGAFLTGKPLAQYLNFMPSTLYVQHPPFSWPIFILLTLLIFTCVMPFLYRLFRVQGPPVKSVAKHAPFPWWGWLGIAMLLFSWALAWASVDEPNEWQRYTFTPLWLGYILLMNGLSVKRKGRCLMLSQPGKFLLLFAVSALFWWFFEYLNQFVHNWYYVGLGDISPLSRILSASLAFSTVLPAVLSTTYWLATFSRMQHAYTNHWTFKISYPRVLAVIGLIASTLSLFALGGWPDYFYPLIWLSPLIVLLSLQVLAGYRTVFSSVQYGDWRPVCLPILAGLQCGFCWELWNYGSTAHWQYSIPYVNRFYLFEMPLLGYAGYFSFGLECILIASLLGVESHADLPQN</sequence>
<protein>
    <recommendedName>
        <fullName evidence="4">Mechanosensitive ion channel protein MscS</fullName>
    </recommendedName>
</protein>
<feature type="transmembrane region" description="Helical" evidence="1">
    <location>
        <begin position="245"/>
        <end position="262"/>
    </location>
</feature>
<name>A0A2T3MTR1_9GAMM</name>
<evidence type="ECO:0000313" key="3">
    <source>
        <dbReference type="Proteomes" id="UP000240904"/>
    </source>
</evidence>
<dbReference type="RefSeq" id="WP_107284879.1">
    <property type="nucleotide sequence ID" value="NZ_PYMC01000018.1"/>
</dbReference>
<feature type="transmembrane region" description="Helical" evidence="1">
    <location>
        <begin position="13"/>
        <end position="39"/>
    </location>
</feature>
<evidence type="ECO:0000313" key="2">
    <source>
        <dbReference type="EMBL" id="PSW02586.1"/>
    </source>
</evidence>
<dbReference type="Proteomes" id="UP000240904">
    <property type="component" value="Unassembled WGS sequence"/>
</dbReference>
<dbReference type="EMBL" id="PYMC01000018">
    <property type="protein sequence ID" value="PSW02586.1"/>
    <property type="molecule type" value="Genomic_DNA"/>
</dbReference>
<feature type="transmembrane region" description="Helical" evidence="1">
    <location>
        <begin position="347"/>
        <end position="369"/>
    </location>
</feature>
<feature type="transmembrane region" description="Helical" evidence="1">
    <location>
        <begin position="59"/>
        <end position="81"/>
    </location>
</feature>
<keyword evidence="1" id="KW-0812">Transmembrane</keyword>
<comment type="caution">
    <text evidence="2">The sequence shown here is derived from an EMBL/GenBank/DDBJ whole genome shotgun (WGS) entry which is preliminary data.</text>
</comment>
<feature type="transmembrane region" description="Helical" evidence="1">
    <location>
        <begin position="198"/>
        <end position="224"/>
    </location>
</feature>
<reference evidence="2 3" key="1">
    <citation type="submission" date="2018-03" db="EMBL/GenBank/DDBJ databases">
        <title>Whole genome sequencing of Histamine producing bacteria.</title>
        <authorList>
            <person name="Butler K."/>
        </authorList>
    </citation>
    <scope>NUCLEOTIDE SEQUENCE [LARGE SCALE GENOMIC DNA]</scope>
    <source>
        <strain evidence="2 3">DSM 16190</strain>
    </source>
</reference>
<evidence type="ECO:0000256" key="1">
    <source>
        <dbReference type="SAM" id="Phobius"/>
    </source>
</evidence>
<gene>
    <name evidence="2" type="ORF">C9I89_18900</name>
</gene>
<feature type="transmembrane region" description="Helical" evidence="1">
    <location>
        <begin position="268"/>
        <end position="290"/>
    </location>
</feature>
<evidence type="ECO:0008006" key="4">
    <source>
        <dbReference type="Google" id="ProtNLM"/>
    </source>
</evidence>
<keyword evidence="3" id="KW-1185">Reference proteome</keyword>
<keyword evidence="1" id="KW-0472">Membrane</keyword>
<dbReference type="OrthoDB" id="9769532at2"/>
<feature type="transmembrane region" description="Helical" evidence="1">
    <location>
        <begin position="128"/>
        <end position="149"/>
    </location>
</feature>
<feature type="transmembrane region" description="Helical" evidence="1">
    <location>
        <begin position="102"/>
        <end position="122"/>
    </location>
</feature>
<proteinExistence type="predicted"/>